<reference evidence="11 12" key="1">
    <citation type="submission" date="2016-11" db="EMBL/GenBank/DDBJ databases">
        <authorList>
            <person name="Jaros S."/>
            <person name="Januszkiewicz K."/>
            <person name="Wedrychowicz H."/>
        </authorList>
    </citation>
    <scope>NUCLEOTIDE SEQUENCE [LARGE SCALE GENOMIC DNA]</scope>
    <source>
        <strain evidence="11 12">DSM 17477</strain>
    </source>
</reference>
<evidence type="ECO:0000256" key="4">
    <source>
        <dbReference type="ARBA" id="ARBA00022475"/>
    </source>
</evidence>
<feature type="transmembrane region" description="Helical" evidence="9">
    <location>
        <begin position="55"/>
        <end position="77"/>
    </location>
</feature>
<dbReference type="InterPro" id="IPR043429">
    <property type="entry name" value="ArtM/GltK/GlnP/TcyL/YhdX-like"/>
</dbReference>
<dbReference type="GO" id="GO:0006865">
    <property type="term" value="P:amino acid transport"/>
    <property type="evidence" value="ECO:0007669"/>
    <property type="project" value="UniProtKB-KW"/>
</dbReference>
<feature type="transmembrane region" description="Helical" evidence="9">
    <location>
        <begin position="190"/>
        <end position="208"/>
    </location>
</feature>
<feature type="transmembrane region" description="Helical" evidence="9">
    <location>
        <begin position="83"/>
        <end position="104"/>
    </location>
</feature>
<organism evidence="11 12">
    <name type="scientific">Dethiosulfatibacter aminovorans DSM 17477</name>
    <dbReference type="NCBI Taxonomy" id="1121476"/>
    <lineage>
        <taxon>Bacteria</taxon>
        <taxon>Bacillati</taxon>
        <taxon>Bacillota</taxon>
        <taxon>Tissierellia</taxon>
        <taxon>Dethiosulfatibacter</taxon>
    </lineage>
</organism>
<evidence type="ECO:0000259" key="10">
    <source>
        <dbReference type="PROSITE" id="PS50928"/>
    </source>
</evidence>
<dbReference type="Proteomes" id="UP000184052">
    <property type="component" value="Unassembled WGS sequence"/>
</dbReference>
<dbReference type="NCBIfam" id="TIGR01726">
    <property type="entry name" value="HEQRo_perm_3TM"/>
    <property type="match status" value="1"/>
</dbReference>
<keyword evidence="5 9" id="KW-0812">Transmembrane</keyword>
<keyword evidence="6" id="KW-0029">Amino-acid transport</keyword>
<evidence type="ECO:0000256" key="5">
    <source>
        <dbReference type="ARBA" id="ARBA00022692"/>
    </source>
</evidence>
<evidence type="ECO:0000256" key="2">
    <source>
        <dbReference type="ARBA" id="ARBA00010072"/>
    </source>
</evidence>
<name>A0A1M6AQ31_9FIRM</name>
<evidence type="ECO:0000256" key="8">
    <source>
        <dbReference type="ARBA" id="ARBA00023136"/>
    </source>
</evidence>
<dbReference type="InterPro" id="IPR000515">
    <property type="entry name" value="MetI-like"/>
</dbReference>
<evidence type="ECO:0000256" key="6">
    <source>
        <dbReference type="ARBA" id="ARBA00022970"/>
    </source>
</evidence>
<keyword evidence="7 9" id="KW-1133">Transmembrane helix</keyword>
<feature type="transmembrane region" description="Helical" evidence="9">
    <location>
        <begin position="20"/>
        <end position="43"/>
    </location>
</feature>
<dbReference type="GO" id="GO:0022857">
    <property type="term" value="F:transmembrane transporter activity"/>
    <property type="evidence" value="ECO:0007669"/>
    <property type="project" value="InterPro"/>
</dbReference>
<keyword evidence="4" id="KW-1003">Cell membrane</keyword>
<dbReference type="GO" id="GO:0043190">
    <property type="term" value="C:ATP-binding cassette (ABC) transporter complex"/>
    <property type="evidence" value="ECO:0007669"/>
    <property type="project" value="InterPro"/>
</dbReference>
<comment type="similarity">
    <text evidence="2">Belongs to the binding-protein-dependent transport system permease family. HisMQ subfamily.</text>
</comment>
<evidence type="ECO:0000313" key="11">
    <source>
        <dbReference type="EMBL" id="SHI38586.1"/>
    </source>
</evidence>
<dbReference type="SUPFAM" id="SSF161098">
    <property type="entry name" value="MetI-like"/>
    <property type="match status" value="1"/>
</dbReference>
<accession>A0A1M6AQ31</accession>
<keyword evidence="8 9" id="KW-0472">Membrane</keyword>
<dbReference type="FunFam" id="1.10.3720.10:FF:000033">
    <property type="entry name" value="Polar amino acid ABC transporter permease"/>
    <property type="match status" value="1"/>
</dbReference>
<dbReference type="Pfam" id="PF00528">
    <property type="entry name" value="BPD_transp_1"/>
    <property type="match status" value="1"/>
</dbReference>
<evidence type="ECO:0000256" key="1">
    <source>
        <dbReference type="ARBA" id="ARBA00004651"/>
    </source>
</evidence>
<comment type="subcellular location">
    <subcellularLocation>
        <location evidence="1 9">Cell membrane</location>
        <topology evidence="1 9">Multi-pass membrane protein</topology>
    </subcellularLocation>
</comment>
<dbReference type="RefSeq" id="WP_073045755.1">
    <property type="nucleotide sequence ID" value="NZ_FQZL01000004.1"/>
</dbReference>
<dbReference type="CDD" id="cd06261">
    <property type="entry name" value="TM_PBP2"/>
    <property type="match status" value="1"/>
</dbReference>
<evidence type="ECO:0000256" key="9">
    <source>
        <dbReference type="RuleBase" id="RU363032"/>
    </source>
</evidence>
<dbReference type="PROSITE" id="PS50928">
    <property type="entry name" value="ABC_TM1"/>
    <property type="match status" value="1"/>
</dbReference>
<dbReference type="EMBL" id="FQZL01000004">
    <property type="protein sequence ID" value="SHI38586.1"/>
    <property type="molecule type" value="Genomic_DNA"/>
</dbReference>
<proteinExistence type="inferred from homology"/>
<dbReference type="STRING" id="1121476.SAMN02745751_00207"/>
<gene>
    <name evidence="11" type="ORF">SAMN02745751_00207</name>
</gene>
<dbReference type="PANTHER" id="PTHR30614">
    <property type="entry name" value="MEMBRANE COMPONENT OF AMINO ACID ABC TRANSPORTER"/>
    <property type="match status" value="1"/>
</dbReference>
<dbReference type="InterPro" id="IPR010065">
    <property type="entry name" value="AA_ABC_transptr_permease_3TM"/>
</dbReference>
<evidence type="ECO:0000256" key="7">
    <source>
        <dbReference type="ARBA" id="ARBA00022989"/>
    </source>
</evidence>
<dbReference type="Gene3D" id="1.10.3720.10">
    <property type="entry name" value="MetI-like"/>
    <property type="match status" value="1"/>
</dbReference>
<sequence length="221" mass="24414">MILDFRTTAEYVPLIINGIWVTLLFTFFSMIAGFVLGTLLTLVKVSGKKIPVALANAYTSVFRGTPLLVQLFLIYYATPQVTGYSITALEAAVLTFGLNAAAYISEIMRGGIMSVDKGQREAAMSLGVPYKLMMQKIVFPQALKMILPSLVNEAIGLLKSSSLVAMIGVTDIMRGAQMIQNITYRAFEPYLLAAATYYVLVMVLTLFANRLERWVRRSDQS</sequence>
<protein>
    <submittedName>
        <fullName evidence="11">Polar amino acid transport system permease protein</fullName>
    </submittedName>
</protein>
<dbReference type="OrthoDB" id="9811552at2"/>
<evidence type="ECO:0000313" key="12">
    <source>
        <dbReference type="Proteomes" id="UP000184052"/>
    </source>
</evidence>
<dbReference type="PANTHER" id="PTHR30614:SF20">
    <property type="entry name" value="GLUTAMINE TRANSPORT SYSTEM PERMEASE PROTEIN GLNP"/>
    <property type="match status" value="1"/>
</dbReference>
<dbReference type="InterPro" id="IPR035906">
    <property type="entry name" value="MetI-like_sf"/>
</dbReference>
<keyword evidence="3 9" id="KW-0813">Transport</keyword>
<keyword evidence="12" id="KW-1185">Reference proteome</keyword>
<evidence type="ECO:0000256" key="3">
    <source>
        <dbReference type="ARBA" id="ARBA00022448"/>
    </source>
</evidence>
<feature type="domain" description="ABC transmembrane type-1" evidence="10">
    <location>
        <begin position="19"/>
        <end position="208"/>
    </location>
</feature>
<dbReference type="AlphaFoldDB" id="A0A1M6AQ31"/>